<dbReference type="Proteomes" id="UP001348265">
    <property type="component" value="Unassembled WGS sequence"/>
</dbReference>
<evidence type="ECO:0000256" key="1">
    <source>
        <dbReference type="ARBA" id="ARBA00023015"/>
    </source>
</evidence>
<comment type="caution">
    <text evidence="4">The sequence shown here is derived from an EMBL/GenBank/DDBJ whole genome shotgun (WGS) entry which is preliminary data.</text>
</comment>
<dbReference type="GO" id="GO:0016853">
    <property type="term" value="F:isomerase activity"/>
    <property type="evidence" value="ECO:0007669"/>
    <property type="project" value="UniProtKB-KW"/>
</dbReference>
<organism evidence="4 5">
    <name type="scientific">Streptomyces chrestomyceticus</name>
    <dbReference type="NCBI Taxonomy" id="68185"/>
    <lineage>
        <taxon>Bacteria</taxon>
        <taxon>Bacillati</taxon>
        <taxon>Actinomycetota</taxon>
        <taxon>Actinomycetes</taxon>
        <taxon>Kitasatosporales</taxon>
        <taxon>Streptomycetaceae</taxon>
        <taxon>Streptomyces</taxon>
    </lineage>
</organism>
<reference evidence="4 5" key="1">
    <citation type="submission" date="2023-08" db="EMBL/GenBank/DDBJ databases">
        <authorList>
            <person name="Sharma P."/>
            <person name="Verma V."/>
            <person name="Mohan M.K."/>
            <person name="Dubey A.K."/>
        </authorList>
    </citation>
    <scope>NUCLEOTIDE SEQUENCE [LARGE SCALE GENOMIC DNA]</scope>
    <source>
        <strain evidence="4 5">ADP4</strain>
    </source>
</reference>
<proteinExistence type="predicted"/>
<evidence type="ECO:0000256" key="3">
    <source>
        <dbReference type="SAM" id="MobiDB-lite"/>
    </source>
</evidence>
<keyword evidence="2" id="KW-0804">Transcription</keyword>
<evidence type="ECO:0000256" key="2">
    <source>
        <dbReference type="ARBA" id="ARBA00023163"/>
    </source>
</evidence>
<dbReference type="InterPro" id="IPR041916">
    <property type="entry name" value="Anti_sigma_zinc_sf"/>
</dbReference>
<keyword evidence="1" id="KW-0805">Transcription regulation</keyword>
<dbReference type="RefSeq" id="WP_331788077.1">
    <property type="nucleotide sequence ID" value="NZ_JAVFKM010000012.1"/>
</dbReference>
<dbReference type="InterPro" id="IPR034660">
    <property type="entry name" value="DinB/YfiT-like"/>
</dbReference>
<accession>A0ABU7WXV0</accession>
<protein>
    <submittedName>
        <fullName evidence="4">Maleylpyruvate isomerase N-terminal domain-containing protein</fullName>
    </submittedName>
</protein>
<gene>
    <name evidence="4" type="ORF">RB636_24295</name>
</gene>
<keyword evidence="5" id="KW-1185">Reference proteome</keyword>
<evidence type="ECO:0000313" key="5">
    <source>
        <dbReference type="Proteomes" id="UP001348265"/>
    </source>
</evidence>
<feature type="compositionally biased region" description="Gly residues" evidence="3">
    <location>
        <begin position="1"/>
        <end position="41"/>
    </location>
</feature>
<dbReference type="SUPFAM" id="SSF109854">
    <property type="entry name" value="DinB/YfiT-like putative metalloenzymes"/>
    <property type="match status" value="1"/>
</dbReference>
<sequence length="442" mass="44865">MGAGGRSGRGGRSGAGGSGGTGGPGDAGGAGGTGGSGGPGEPGDPAGPDGLGEPGGADSPSAAHEEVSALLAAWALGADMPGDDARVRGHLRDCAPCAAEARRLRETARLLDEPAPGGTGRGAGRKANAGLARGRLMAAARAARPGQVPPAAHAAPYAGAVACLDALLRELDQAPERWGTPVVHDWDVQGTVAHLVAADEVLAERLGLAPVTEAGTGLGPVPGARPPEGYGPEGYGPEAGADPQALSAGRAAGARAPWEVRWAARTHEVVTYEHTRPPAETREAWRTQAHGLLALPEAGDEQLAAMATTLMGLRLPVADHYVIRAFETWVHTRDIGRALGRIVPPPLPEHLQRFLGLAVRVLDLALGPDAQPVLLSVEGEAGGDWVLGSDAEPIAAELVLEVTDFLLLIGGRQDVDEIARGQAGDAAASQRLLETATSLAWL</sequence>
<dbReference type="Gene3D" id="1.10.10.1320">
    <property type="entry name" value="Anti-sigma factor, zinc-finger domain"/>
    <property type="match status" value="1"/>
</dbReference>
<feature type="region of interest" description="Disordered" evidence="3">
    <location>
        <begin position="1"/>
        <end position="64"/>
    </location>
</feature>
<dbReference type="EMBL" id="JAVFKM010000012">
    <property type="protein sequence ID" value="MEF3116305.1"/>
    <property type="molecule type" value="Genomic_DNA"/>
</dbReference>
<evidence type="ECO:0000313" key="4">
    <source>
        <dbReference type="EMBL" id="MEF3116305.1"/>
    </source>
</evidence>
<name>A0ABU7WXV0_9ACTN</name>
<keyword evidence="4" id="KW-0413">Isomerase</keyword>